<reference evidence="2 3" key="1">
    <citation type="submission" date="2020-08" db="EMBL/GenBank/DDBJ databases">
        <title>Genomic Encyclopedia of Type Strains, Phase III (KMG-III): the genomes of soil and plant-associated and newly described type strains.</title>
        <authorList>
            <person name="Whitman W."/>
        </authorList>
    </citation>
    <scope>NUCLEOTIDE SEQUENCE [LARGE SCALE GENOMIC DNA]</scope>
    <source>
        <strain evidence="2 3">CECT 8640</strain>
    </source>
</reference>
<evidence type="ECO:0000313" key="3">
    <source>
        <dbReference type="Proteomes" id="UP000547510"/>
    </source>
</evidence>
<keyword evidence="3" id="KW-1185">Reference proteome</keyword>
<proteinExistence type="predicted"/>
<evidence type="ECO:0000259" key="1">
    <source>
        <dbReference type="Pfam" id="PF08787"/>
    </source>
</evidence>
<evidence type="ECO:0000313" key="2">
    <source>
        <dbReference type="EMBL" id="MBB5957239.1"/>
    </source>
</evidence>
<dbReference type="AlphaFoldDB" id="A0A841CIW2"/>
<dbReference type="Pfam" id="PF08787">
    <property type="entry name" value="Alginate_lyase2"/>
    <property type="match status" value="1"/>
</dbReference>
<feature type="domain" description="Alginate lyase 2" evidence="1">
    <location>
        <begin position="2"/>
        <end position="218"/>
    </location>
</feature>
<name>A0A841CIW2_9PSEU</name>
<gene>
    <name evidence="2" type="ORF">FHS29_003832</name>
</gene>
<dbReference type="Proteomes" id="UP000547510">
    <property type="component" value="Unassembled WGS sequence"/>
</dbReference>
<dbReference type="SUPFAM" id="SSF49899">
    <property type="entry name" value="Concanavalin A-like lectins/glucanases"/>
    <property type="match status" value="1"/>
</dbReference>
<dbReference type="RefSeq" id="WP_376774447.1">
    <property type="nucleotide sequence ID" value="NZ_JACHJN010000005.1"/>
</dbReference>
<protein>
    <recommendedName>
        <fullName evidence="1">Alginate lyase 2 domain-containing protein</fullName>
    </recommendedName>
</protein>
<sequence>MLDLRNWKITLPVDDPRQSGAQPLEVEQPLLGHFALPPWFVANRSCDGVRFRNAVTGLHTPNSKYARSELHEMTNHGTSEISWSPVSGKHTMVVDQSIDHLPNDKPHVVAGQIHDNSDDVTVFRLEGTTLYLTDGDNTHYKMITDDYVLGTRFQAKFAVEHGRIDAYYNGVLQATLPATFAGAYFKAGAYTQANCSNSTPCDETNYGQVTIYQVTVTHGRAAGQGVRESMRRQLE</sequence>
<dbReference type="InterPro" id="IPR014895">
    <property type="entry name" value="Alginate_lyase_2"/>
</dbReference>
<dbReference type="InterPro" id="IPR013320">
    <property type="entry name" value="ConA-like_dom_sf"/>
</dbReference>
<accession>A0A841CIW2</accession>
<organism evidence="2 3">
    <name type="scientific">Saccharothrix tamanrassetensis</name>
    <dbReference type="NCBI Taxonomy" id="1051531"/>
    <lineage>
        <taxon>Bacteria</taxon>
        <taxon>Bacillati</taxon>
        <taxon>Actinomycetota</taxon>
        <taxon>Actinomycetes</taxon>
        <taxon>Pseudonocardiales</taxon>
        <taxon>Pseudonocardiaceae</taxon>
        <taxon>Saccharothrix</taxon>
    </lineage>
</organism>
<dbReference type="Gene3D" id="2.60.120.200">
    <property type="match status" value="1"/>
</dbReference>
<dbReference type="EMBL" id="JACHJN010000005">
    <property type="protein sequence ID" value="MBB5957239.1"/>
    <property type="molecule type" value="Genomic_DNA"/>
</dbReference>
<comment type="caution">
    <text evidence="2">The sequence shown here is derived from an EMBL/GenBank/DDBJ whole genome shotgun (WGS) entry which is preliminary data.</text>
</comment>